<keyword evidence="5" id="KW-1185">Reference proteome</keyword>
<dbReference type="EMBL" id="JAIXNE010000004">
    <property type="protein sequence ID" value="MCA6077511.1"/>
    <property type="molecule type" value="Genomic_DNA"/>
</dbReference>
<gene>
    <name evidence="2" type="ORF">LDX50_10015</name>
    <name evidence="3" type="ORF">LDX50_15985</name>
    <name evidence="4" type="ORF">LDX50_21705</name>
</gene>
<dbReference type="AlphaFoldDB" id="A0A9X1KWX4"/>
<dbReference type="Gene3D" id="3.90.1570.30">
    <property type="match status" value="1"/>
</dbReference>
<protein>
    <submittedName>
        <fullName evidence="3">Type I restriction enzyme HsdR N-terminal domain-containing protein</fullName>
    </submittedName>
</protein>
<dbReference type="EMBL" id="JAIXNE010000002">
    <property type="protein sequence ID" value="MCA6075206.1"/>
    <property type="molecule type" value="Genomic_DNA"/>
</dbReference>
<feature type="domain" description="Type I restriction enzyme R protein N-terminal" evidence="1">
    <location>
        <begin position="35"/>
        <end position="137"/>
    </location>
</feature>
<organism evidence="3 5">
    <name type="scientific">Fulvivirga sedimenti</name>
    <dbReference type="NCBI Taxonomy" id="2879465"/>
    <lineage>
        <taxon>Bacteria</taxon>
        <taxon>Pseudomonadati</taxon>
        <taxon>Bacteroidota</taxon>
        <taxon>Cytophagia</taxon>
        <taxon>Cytophagales</taxon>
        <taxon>Fulvivirgaceae</taxon>
        <taxon>Fulvivirga</taxon>
    </lineage>
</organism>
<evidence type="ECO:0000259" key="1">
    <source>
        <dbReference type="Pfam" id="PF13588"/>
    </source>
</evidence>
<comment type="caution">
    <text evidence="3">The sequence shown here is derived from an EMBL/GenBank/DDBJ whole genome shotgun (WGS) entry which is preliminary data.</text>
</comment>
<dbReference type="Pfam" id="PF13588">
    <property type="entry name" value="HSDR_N_2"/>
    <property type="match status" value="1"/>
</dbReference>
<evidence type="ECO:0000313" key="4">
    <source>
        <dbReference type="EMBL" id="MCA6077511.1"/>
    </source>
</evidence>
<accession>A0A9X1KWX4</accession>
<reference evidence="3" key="1">
    <citation type="submission" date="2021-09" db="EMBL/GenBank/DDBJ databases">
        <title>Fulvivirga sp. isolated from coastal sediment.</title>
        <authorList>
            <person name="Yu H."/>
        </authorList>
    </citation>
    <scope>NUCLEOTIDE SEQUENCE</scope>
    <source>
        <strain evidence="3">1062</strain>
    </source>
</reference>
<dbReference type="RefSeq" id="WP_225698310.1">
    <property type="nucleotide sequence ID" value="NZ_JAIXNE010000002.1"/>
</dbReference>
<name>A0A9X1KWX4_9BACT</name>
<evidence type="ECO:0000313" key="2">
    <source>
        <dbReference type="EMBL" id="MCA6075206.1"/>
    </source>
</evidence>
<evidence type="ECO:0000313" key="3">
    <source>
        <dbReference type="EMBL" id="MCA6076383.1"/>
    </source>
</evidence>
<dbReference type="Proteomes" id="UP001139409">
    <property type="component" value="Unassembled WGS sequence"/>
</dbReference>
<proteinExistence type="predicted"/>
<sequence length="152" mass="18100">MVRLNLPPFNINVRKSQGRLEIFDVIRKKFIVLTPEEWVRQHMVHYLKNDLNYPLSLIQIEGGLKYNKLQKRTDILVFNKQGNPAVLVECKSYKMKDMGEKVFQQAAMYNREMKAPYLVITNGWGYYCWSFREGDIRQEKEIPAWNEINRQG</sequence>
<dbReference type="EMBL" id="JAIXNE010000003">
    <property type="protein sequence ID" value="MCA6076383.1"/>
    <property type="molecule type" value="Genomic_DNA"/>
</dbReference>
<evidence type="ECO:0000313" key="5">
    <source>
        <dbReference type="Proteomes" id="UP001139409"/>
    </source>
</evidence>
<dbReference type="InterPro" id="IPR029464">
    <property type="entry name" value="HSDR_N"/>
</dbReference>